<dbReference type="HAMAP" id="MF_00095">
    <property type="entry name" value="SfsA"/>
    <property type="match status" value="1"/>
</dbReference>
<name>A0A1T5CGE8_9BACT</name>
<dbReference type="EMBL" id="FUYQ01000012">
    <property type="protein sequence ID" value="SKB58504.1"/>
    <property type="molecule type" value="Genomic_DNA"/>
</dbReference>
<dbReference type="AlphaFoldDB" id="A0A1T5CGE8"/>
<feature type="domain" description="Sugar fermentation stimulation protein C-terminal" evidence="2">
    <location>
        <begin position="82"/>
        <end position="218"/>
    </location>
</feature>
<dbReference type="Pfam" id="PF03749">
    <property type="entry name" value="SfsA"/>
    <property type="match status" value="1"/>
</dbReference>
<evidence type="ECO:0000313" key="5">
    <source>
        <dbReference type="Proteomes" id="UP000190852"/>
    </source>
</evidence>
<dbReference type="CDD" id="cd22359">
    <property type="entry name" value="SfsA-like_bacterial"/>
    <property type="match status" value="1"/>
</dbReference>
<organism evidence="4 5">
    <name type="scientific">Parabacteroides chartae</name>
    <dbReference type="NCBI Taxonomy" id="1037355"/>
    <lineage>
        <taxon>Bacteria</taxon>
        <taxon>Pseudomonadati</taxon>
        <taxon>Bacteroidota</taxon>
        <taxon>Bacteroidia</taxon>
        <taxon>Bacteroidales</taxon>
        <taxon>Tannerellaceae</taxon>
        <taxon>Parabacteroides</taxon>
    </lineage>
</organism>
<feature type="domain" description="SfsA N-terminal OB" evidence="3">
    <location>
        <begin position="13"/>
        <end position="79"/>
    </location>
</feature>
<dbReference type="GO" id="GO:0003677">
    <property type="term" value="F:DNA binding"/>
    <property type="evidence" value="ECO:0007669"/>
    <property type="project" value="InterPro"/>
</dbReference>
<evidence type="ECO:0000259" key="2">
    <source>
        <dbReference type="Pfam" id="PF03749"/>
    </source>
</evidence>
<dbReference type="PANTHER" id="PTHR30545">
    <property type="entry name" value="SUGAR FERMENTATION STIMULATION PROTEIN A"/>
    <property type="match status" value="1"/>
</dbReference>
<comment type="similarity">
    <text evidence="1">Belongs to the SfsA family.</text>
</comment>
<sequence length="230" mass="25698">MHFTQELTQGTLLKRYKRFLADIKLSNGEVVTAHCPNSGSMKTCLENDAPVLLSYSSNPSRKNAFTWELIYLDGGWVCINTQHANAVAFEAVQAGTIPSLSDFNLVKREVTFGDSRFDLYAERGDEKWFIEVKSVTLKLNGEASFPDSVTTRGQKHLLTLAEAKSQGYHTAMLYVLMRSDVQFFRPAKEIDPVYASTLKEVAKKGVEVIVAGTTITPRGIIIDREIPFEI</sequence>
<evidence type="ECO:0000259" key="3">
    <source>
        <dbReference type="Pfam" id="PF17746"/>
    </source>
</evidence>
<dbReference type="Gene3D" id="2.40.50.580">
    <property type="match status" value="1"/>
</dbReference>
<protein>
    <recommendedName>
        <fullName evidence="1">Sugar fermentation stimulation protein homolog</fullName>
    </recommendedName>
</protein>
<evidence type="ECO:0000256" key="1">
    <source>
        <dbReference type="HAMAP-Rule" id="MF_00095"/>
    </source>
</evidence>
<dbReference type="InterPro" id="IPR041465">
    <property type="entry name" value="SfsA_N"/>
</dbReference>
<gene>
    <name evidence="1" type="primary">sfsA</name>
    <name evidence="4" type="ORF">SAMN05660349_01881</name>
</gene>
<dbReference type="Proteomes" id="UP000190852">
    <property type="component" value="Unassembled WGS sequence"/>
</dbReference>
<dbReference type="InterPro" id="IPR005224">
    <property type="entry name" value="SfsA"/>
</dbReference>
<dbReference type="RefSeq" id="WP_079683409.1">
    <property type="nucleotide sequence ID" value="NZ_FUYQ01000012.1"/>
</dbReference>
<dbReference type="PANTHER" id="PTHR30545:SF2">
    <property type="entry name" value="SUGAR FERMENTATION STIMULATION PROTEIN A"/>
    <property type="match status" value="1"/>
</dbReference>
<proteinExistence type="inferred from homology"/>
<dbReference type="NCBIfam" id="TIGR00230">
    <property type="entry name" value="sfsA"/>
    <property type="match status" value="1"/>
</dbReference>
<evidence type="ECO:0000313" key="4">
    <source>
        <dbReference type="EMBL" id="SKB58504.1"/>
    </source>
</evidence>
<reference evidence="5" key="1">
    <citation type="submission" date="2017-02" db="EMBL/GenBank/DDBJ databases">
        <authorList>
            <person name="Varghese N."/>
            <person name="Submissions S."/>
        </authorList>
    </citation>
    <scope>NUCLEOTIDE SEQUENCE [LARGE SCALE GENOMIC DNA]</scope>
    <source>
        <strain evidence="5">DSM 24967</strain>
    </source>
</reference>
<dbReference type="InterPro" id="IPR040452">
    <property type="entry name" value="SfsA_C"/>
</dbReference>
<dbReference type="Gene3D" id="3.40.1350.60">
    <property type="match status" value="1"/>
</dbReference>
<dbReference type="Pfam" id="PF17746">
    <property type="entry name" value="SfsA_N"/>
    <property type="match status" value="1"/>
</dbReference>
<keyword evidence="5" id="KW-1185">Reference proteome</keyword>
<accession>A0A1T5CGE8</accession>